<dbReference type="KEGG" id="pswu:SY83_07210"/>
<accession>A0A172TNW2</accession>
<name>A0A172TNW2_9BACL</name>
<dbReference type="NCBIfam" id="NF040628">
    <property type="entry name" value="GT-D_rel"/>
    <property type="match status" value="1"/>
</dbReference>
<dbReference type="PATRIC" id="fig|1178515.4.peg.1439"/>
<protein>
    <recommendedName>
        <fullName evidence="1">GT-D fold-like domain-containing protein</fullName>
    </recommendedName>
</protein>
<dbReference type="Proteomes" id="UP000076927">
    <property type="component" value="Chromosome"/>
</dbReference>
<dbReference type="STRING" id="1178515.SY83_07210"/>
<evidence type="ECO:0000259" key="1">
    <source>
        <dbReference type="Pfam" id="PF22882"/>
    </source>
</evidence>
<dbReference type="Pfam" id="PF22882">
    <property type="entry name" value="GT-D-like"/>
    <property type="match status" value="1"/>
</dbReference>
<feature type="domain" description="GT-D fold-like" evidence="1">
    <location>
        <begin position="60"/>
        <end position="272"/>
    </location>
</feature>
<proteinExistence type="predicted"/>
<dbReference type="InterPro" id="IPR055171">
    <property type="entry name" value="GT-D-like"/>
</dbReference>
<sequence>MPSVQERTTEKAYAQGLYDGGDRIAEQHLPPFHILGDISIEQIVTAGVQTFYPHMHKVAEPAQIAEELRAAMDEHRPYAIVRLGDGELLTMAQDVLMPAHDVLKAGPFLAYAGVAIPDSSARELLVQAVSQADRVGIPQSRHPHFQKLMFPVFRAHHLDFRSMPLTLSTINYQLYEMGLLLPLLTGRRVLLVGDAAPDLAVKLVEHHGIAVTGTVSPVNGMRDMDRVMGEIAGFQYDIALVSAGVPAVVIVSRIARELGKVALDFGHMADYIAYGKQPDRGEGTL</sequence>
<organism evidence="2 3">
    <name type="scientific">Paenibacillus swuensis</name>
    <dbReference type="NCBI Taxonomy" id="1178515"/>
    <lineage>
        <taxon>Bacteria</taxon>
        <taxon>Bacillati</taxon>
        <taxon>Bacillota</taxon>
        <taxon>Bacilli</taxon>
        <taxon>Bacillales</taxon>
        <taxon>Paenibacillaceae</taxon>
        <taxon>Paenibacillus</taxon>
    </lineage>
</organism>
<keyword evidence="3" id="KW-1185">Reference proteome</keyword>
<gene>
    <name evidence="2" type="ORF">SY83_07210</name>
</gene>
<dbReference type="EMBL" id="CP011388">
    <property type="protein sequence ID" value="ANE48779.1"/>
    <property type="molecule type" value="Genomic_DNA"/>
</dbReference>
<evidence type="ECO:0000313" key="2">
    <source>
        <dbReference type="EMBL" id="ANE48779.1"/>
    </source>
</evidence>
<dbReference type="AlphaFoldDB" id="A0A172TNW2"/>
<dbReference type="InterPro" id="IPR049785">
    <property type="entry name" value="GT-D-like_firm"/>
</dbReference>
<evidence type="ECO:0000313" key="3">
    <source>
        <dbReference type="Proteomes" id="UP000076927"/>
    </source>
</evidence>
<reference evidence="2 3" key="1">
    <citation type="submission" date="2015-01" db="EMBL/GenBank/DDBJ databases">
        <title>Paenibacillus swuensis/DY6/whole genome sequencing.</title>
        <authorList>
            <person name="Kim M.K."/>
            <person name="Srinivasan S."/>
            <person name="Lee J.-J."/>
        </authorList>
    </citation>
    <scope>NUCLEOTIDE SEQUENCE [LARGE SCALE GENOMIC DNA]</scope>
    <source>
        <strain evidence="2 3">DY6</strain>
    </source>
</reference>